<keyword evidence="1" id="KW-0472">Membrane</keyword>
<keyword evidence="1" id="KW-1133">Transmembrane helix</keyword>
<evidence type="ECO:0000256" key="1">
    <source>
        <dbReference type="SAM" id="Phobius"/>
    </source>
</evidence>
<dbReference type="EMBL" id="QXGB01000272">
    <property type="protein sequence ID" value="KAE9221652.1"/>
    <property type="molecule type" value="Genomic_DNA"/>
</dbReference>
<organism evidence="2 4">
    <name type="scientific">Phytophthora fragariae</name>
    <dbReference type="NCBI Taxonomy" id="53985"/>
    <lineage>
        <taxon>Eukaryota</taxon>
        <taxon>Sar</taxon>
        <taxon>Stramenopiles</taxon>
        <taxon>Oomycota</taxon>
        <taxon>Peronosporomycetes</taxon>
        <taxon>Peronosporales</taxon>
        <taxon>Peronosporaceae</taxon>
        <taxon>Phytophthora</taxon>
    </lineage>
</organism>
<gene>
    <name evidence="3" type="ORF">PF002_g4695</name>
    <name evidence="2" type="ORF">PF005_g7015</name>
</gene>
<dbReference type="EMBL" id="QXGD01000147">
    <property type="protein sequence ID" value="KAE9250617.1"/>
    <property type="molecule type" value="Genomic_DNA"/>
</dbReference>
<sequence length="99" mass="10988">MELVATLGFAVVATVSIGSALVIVPRQVSALVIVVALVGMLVMRRPLRLRRLRLLWRLQLEVGRKYRASFHLTIVKVPLQDVAVDRVVVVSMAVCTLDR</sequence>
<evidence type="ECO:0000313" key="4">
    <source>
        <dbReference type="Proteomes" id="UP000433483"/>
    </source>
</evidence>
<evidence type="ECO:0000313" key="3">
    <source>
        <dbReference type="EMBL" id="KAE9250617.1"/>
    </source>
</evidence>
<reference evidence="4 5" key="1">
    <citation type="submission" date="2018-08" db="EMBL/GenBank/DDBJ databases">
        <title>Genomic investigation of the strawberry pathogen Phytophthora fragariae indicates pathogenicity is determined by transcriptional variation in three key races.</title>
        <authorList>
            <person name="Adams T.M."/>
            <person name="Armitage A.D."/>
            <person name="Sobczyk M.K."/>
            <person name="Bates H.J."/>
            <person name="Dunwell J.M."/>
            <person name="Nellist C.F."/>
            <person name="Harrison R.J."/>
        </authorList>
    </citation>
    <scope>NUCLEOTIDE SEQUENCE [LARGE SCALE GENOMIC DNA]</scope>
    <source>
        <strain evidence="3 5">BC-1</strain>
        <strain evidence="2 4">NOV-27</strain>
    </source>
</reference>
<feature type="transmembrane region" description="Helical" evidence="1">
    <location>
        <begin position="28"/>
        <end position="47"/>
    </location>
</feature>
<proteinExistence type="predicted"/>
<dbReference type="Proteomes" id="UP000440367">
    <property type="component" value="Unassembled WGS sequence"/>
</dbReference>
<comment type="caution">
    <text evidence="2">The sequence shown here is derived from an EMBL/GenBank/DDBJ whole genome shotgun (WGS) entry which is preliminary data.</text>
</comment>
<keyword evidence="4" id="KW-1185">Reference proteome</keyword>
<keyword evidence="1" id="KW-0812">Transmembrane</keyword>
<accession>A0A6A3YN16</accession>
<evidence type="ECO:0000313" key="5">
    <source>
        <dbReference type="Proteomes" id="UP000440367"/>
    </source>
</evidence>
<protein>
    <submittedName>
        <fullName evidence="2">Uncharacterized protein</fullName>
    </submittedName>
</protein>
<evidence type="ECO:0000313" key="2">
    <source>
        <dbReference type="EMBL" id="KAE9221652.1"/>
    </source>
</evidence>
<dbReference type="AlphaFoldDB" id="A0A6A3YN16"/>
<name>A0A6A3YN16_9STRA</name>
<dbReference type="Proteomes" id="UP000433483">
    <property type="component" value="Unassembled WGS sequence"/>
</dbReference>